<dbReference type="Proteomes" id="UP000225889">
    <property type="component" value="Unassembled WGS sequence"/>
</dbReference>
<evidence type="ECO:0000313" key="2">
    <source>
        <dbReference type="EMBL" id="PHU34190.1"/>
    </source>
</evidence>
<name>A0A2G3DTI2_9FIRM</name>
<protein>
    <submittedName>
        <fullName evidence="2">Peptidase</fullName>
    </submittedName>
</protein>
<dbReference type="InterPro" id="IPR005321">
    <property type="entry name" value="Peptidase_S58_DmpA"/>
</dbReference>
<dbReference type="SUPFAM" id="SSF56266">
    <property type="entry name" value="DmpA/ArgJ-like"/>
    <property type="match status" value="1"/>
</dbReference>
<reference evidence="2 3" key="2">
    <citation type="submission" date="2017-10" db="EMBL/GenBank/DDBJ databases">
        <authorList>
            <person name="Banno H."/>
            <person name="Chua N.-H."/>
        </authorList>
    </citation>
    <scope>NUCLEOTIDE SEQUENCE [LARGE SCALE GENOMIC DNA]</scope>
    <source>
        <strain evidence="2 3">JK626</strain>
    </source>
</reference>
<dbReference type="RefSeq" id="WP_099392497.1">
    <property type="nucleotide sequence ID" value="NZ_PDYF01000031.1"/>
</dbReference>
<gene>
    <name evidence="2" type="ORF">CSX01_11525</name>
</gene>
<dbReference type="PANTHER" id="PTHR36512:SF3">
    <property type="entry name" value="BLR5678 PROTEIN"/>
    <property type="match status" value="1"/>
</dbReference>
<organism evidence="2 3">
    <name type="scientific">Pseudobutyrivibrio ruminis</name>
    <dbReference type="NCBI Taxonomy" id="46206"/>
    <lineage>
        <taxon>Bacteria</taxon>
        <taxon>Bacillati</taxon>
        <taxon>Bacillota</taxon>
        <taxon>Clostridia</taxon>
        <taxon>Lachnospirales</taxon>
        <taxon>Lachnospiraceae</taxon>
        <taxon>Pseudobutyrivibrio</taxon>
    </lineage>
</organism>
<dbReference type="CDD" id="cd02252">
    <property type="entry name" value="nylC_like"/>
    <property type="match status" value="1"/>
</dbReference>
<evidence type="ECO:0000313" key="3">
    <source>
        <dbReference type="Proteomes" id="UP000225889"/>
    </source>
</evidence>
<dbReference type="GO" id="GO:0004177">
    <property type="term" value="F:aminopeptidase activity"/>
    <property type="evidence" value="ECO:0007669"/>
    <property type="project" value="TreeGrafter"/>
</dbReference>
<dbReference type="Gene3D" id="3.60.70.12">
    <property type="entry name" value="L-amino peptidase D-ALA esterase/amidase"/>
    <property type="match status" value="1"/>
</dbReference>
<dbReference type="EMBL" id="PDYF01000031">
    <property type="protein sequence ID" value="PHU34190.1"/>
    <property type="molecule type" value="Genomic_DNA"/>
</dbReference>
<sequence length="320" mass="32971">MDFTEISFDQFDNVKIGQTENADAGTGVTVIVAPEGRPCGLDIRGGGPASRESGLMDPLAATDIIHAVVLGGGSAFGLDAAGGVMKYLSEHGIGFPVGDVVVPLVCQSDIFDLGYKASDIYPDKAMGYAACEAAFTGNGNLKNGSFGAGCGATVGKLIGMDRCTKSGIGTYAVQLGDLKVGAIVATNAIGDVYDFETGKRIAGVTTADGSALNDLSCEEIMYDMVINPSKYAVPAETSAPTNTTIGIILTNAAFNKTQLCKLAGMTHDGYARCIRPIHTSMDGDSIYAMSLGDVPATLDLVGTLANHVMCEAIRRSVASV</sequence>
<dbReference type="PANTHER" id="PTHR36512">
    <property type="entry name" value="D-AMINOPEPTIDASE"/>
    <property type="match status" value="1"/>
</dbReference>
<accession>A0A2G3DTI2</accession>
<dbReference type="InterPro" id="IPR016117">
    <property type="entry name" value="ArgJ-like_dom_sf"/>
</dbReference>
<dbReference type="AlphaFoldDB" id="A0A2G3DTI2"/>
<evidence type="ECO:0000256" key="1">
    <source>
        <dbReference type="ARBA" id="ARBA00007068"/>
    </source>
</evidence>
<comment type="caution">
    <text evidence="2">The sequence shown here is derived from an EMBL/GenBank/DDBJ whole genome shotgun (WGS) entry which is preliminary data.</text>
</comment>
<reference evidence="2 3" key="1">
    <citation type="submission" date="2017-10" db="EMBL/GenBank/DDBJ databases">
        <title>Resolving the taxonomy of Roseburia spp., Eubacterium rectale and Agathobacter spp. through phylogenomic analysis.</title>
        <authorList>
            <person name="Sheridan P.O."/>
            <person name="Walker A.W."/>
            <person name="Duncan S.H."/>
            <person name="Scott K.P."/>
            <person name="Toole P.W.O."/>
            <person name="Luis P."/>
            <person name="Flint H.J."/>
        </authorList>
    </citation>
    <scope>NUCLEOTIDE SEQUENCE [LARGE SCALE GENOMIC DNA]</scope>
    <source>
        <strain evidence="2 3">JK626</strain>
    </source>
</reference>
<dbReference type="Pfam" id="PF03576">
    <property type="entry name" value="Peptidase_S58"/>
    <property type="match status" value="1"/>
</dbReference>
<comment type="similarity">
    <text evidence="1">Belongs to the peptidase S58 family.</text>
</comment>
<proteinExistence type="inferred from homology"/>